<dbReference type="EMBL" id="CAKXAJ010024682">
    <property type="protein sequence ID" value="CAH2229102.1"/>
    <property type="molecule type" value="Genomic_DNA"/>
</dbReference>
<reference evidence="2" key="1">
    <citation type="submission" date="2022-03" db="EMBL/GenBank/DDBJ databases">
        <authorList>
            <person name="Lindestad O."/>
        </authorList>
    </citation>
    <scope>NUCLEOTIDE SEQUENCE</scope>
</reference>
<dbReference type="Pfam" id="PF06585">
    <property type="entry name" value="JHBP"/>
    <property type="match status" value="1"/>
</dbReference>
<dbReference type="OrthoDB" id="6853364at2759"/>
<dbReference type="PANTHER" id="PTHR11008:SF9">
    <property type="entry name" value="PROTEIN TAKEOUT-LIKE PROTEIN"/>
    <property type="match status" value="1"/>
</dbReference>
<keyword evidence="1" id="KW-0732">Signal</keyword>
<keyword evidence="3" id="KW-1185">Reference proteome</keyword>
<proteinExistence type="predicted"/>
<dbReference type="Gene3D" id="3.15.10.30">
    <property type="entry name" value="Haemolymph juvenile hormone binding protein"/>
    <property type="match status" value="1"/>
</dbReference>
<feature type="chain" id="PRO_5035780817" evidence="1">
    <location>
        <begin position="20"/>
        <end position="227"/>
    </location>
</feature>
<dbReference type="Proteomes" id="UP000838756">
    <property type="component" value="Unassembled WGS sequence"/>
</dbReference>
<gene>
    <name evidence="2" type="primary">jg2546</name>
    <name evidence="2" type="ORF">PAEG_LOCUS8589</name>
</gene>
<accession>A0A8S4R2W0</accession>
<name>A0A8S4R2W0_9NEOP</name>
<evidence type="ECO:0000256" key="1">
    <source>
        <dbReference type="SAM" id="SignalP"/>
    </source>
</evidence>
<protein>
    <submittedName>
        <fullName evidence="2">Jg2546 protein</fullName>
    </submittedName>
</protein>
<dbReference type="PANTHER" id="PTHR11008">
    <property type="entry name" value="PROTEIN TAKEOUT-LIKE PROTEIN"/>
    <property type="match status" value="1"/>
</dbReference>
<dbReference type="AlphaFoldDB" id="A0A8S4R2W0"/>
<dbReference type="InterPro" id="IPR038606">
    <property type="entry name" value="To_sf"/>
</dbReference>
<organism evidence="2 3">
    <name type="scientific">Pararge aegeria aegeria</name>
    <dbReference type="NCBI Taxonomy" id="348720"/>
    <lineage>
        <taxon>Eukaryota</taxon>
        <taxon>Metazoa</taxon>
        <taxon>Ecdysozoa</taxon>
        <taxon>Arthropoda</taxon>
        <taxon>Hexapoda</taxon>
        <taxon>Insecta</taxon>
        <taxon>Pterygota</taxon>
        <taxon>Neoptera</taxon>
        <taxon>Endopterygota</taxon>
        <taxon>Lepidoptera</taxon>
        <taxon>Glossata</taxon>
        <taxon>Ditrysia</taxon>
        <taxon>Papilionoidea</taxon>
        <taxon>Nymphalidae</taxon>
        <taxon>Satyrinae</taxon>
        <taxon>Satyrini</taxon>
        <taxon>Parargina</taxon>
        <taxon>Pararge</taxon>
    </lineage>
</organism>
<feature type="signal peptide" evidence="1">
    <location>
        <begin position="1"/>
        <end position="19"/>
    </location>
</feature>
<sequence>MRHFGLSLFLCLQITRIYTSILTNPLKCSSLQTPCLKAFSDIDALTVDPLVLDYFKLERDDLEFEIKHTRVHGLQNMIIDEFRADSNTSMLHMKFRTDLLVTGIYKAAGSLFYMPMNGEGEYSASLKNVEIDTVAPFRIVRNAFGEDLIEASNYKFSYDIKDYAEYRLNNFYYGFSGFSELLHYLINNNWKYISTKYTNAFIANAVENVAKTRKTYFRLNPLQFLVQ</sequence>
<evidence type="ECO:0000313" key="2">
    <source>
        <dbReference type="EMBL" id="CAH2229102.1"/>
    </source>
</evidence>
<comment type="caution">
    <text evidence="2">The sequence shown here is derived from an EMBL/GenBank/DDBJ whole genome shotgun (WGS) entry which is preliminary data.</text>
</comment>
<evidence type="ECO:0000313" key="3">
    <source>
        <dbReference type="Proteomes" id="UP000838756"/>
    </source>
</evidence>
<dbReference type="InterPro" id="IPR010562">
    <property type="entry name" value="Haemolymph_juvenile_hormone-bd"/>
</dbReference>
<dbReference type="SMART" id="SM00700">
    <property type="entry name" value="JHBP"/>
    <property type="match status" value="1"/>
</dbReference>